<organism evidence="2 3">
    <name type="scientific">Salinirubrum litoreum</name>
    <dbReference type="NCBI Taxonomy" id="1126234"/>
    <lineage>
        <taxon>Archaea</taxon>
        <taxon>Methanobacteriati</taxon>
        <taxon>Methanobacteriota</taxon>
        <taxon>Stenosarchaea group</taxon>
        <taxon>Halobacteria</taxon>
        <taxon>Halobacteriales</taxon>
        <taxon>Haloferacaceae</taxon>
        <taxon>Salinirubrum</taxon>
    </lineage>
</organism>
<accession>A0ABD5R9F9</accession>
<dbReference type="PROSITE" id="PS51257">
    <property type="entry name" value="PROKAR_LIPOPROTEIN"/>
    <property type="match status" value="1"/>
</dbReference>
<name>A0ABD5R9F9_9EURY</name>
<dbReference type="Pfam" id="PF11376">
    <property type="entry name" value="DUF3179"/>
    <property type="match status" value="1"/>
</dbReference>
<proteinExistence type="predicted"/>
<feature type="region of interest" description="Disordered" evidence="1">
    <location>
        <begin position="26"/>
        <end position="63"/>
    </location>
</feature>
<comment type="caution">
    <text evidence="2">The sequence shown here is derived from an EMBL/GenBank/DDBJ whole genome shotgun (WGS) entry which is preliminary data.</text>
</comment>
<dbReference type="EMBL" id="JBHSKX010000001">
    <property type="protein sequence ID" value="MFC5366550.1"/>
    <property type="molecule type" value="Genomic_DNA"/>
</dbReference>
<feature type="compositionally biased region" description="Gly residues" evidence="1">
    <location>
        <begin position="26"/>
        <end position="40"/>
    </location>
</feature>
<gene>
    <name evidence="2" type="ORF">ACFPJ5_06330</name>
</gene>
<keyword evidence="3" id="KW-1185">Reference proteome</keyword>
<dbReference type="AlphaFoldDB" id="A0ABD5R9F9"/>
<evidence type="ECO:0000256" key="1">
    <source>
        <dbReference type="SAM" id="MobiDB-lite"/>
    </source>
</evidence>
<evidence type="ECO:0000313" key="3">
    <source>
        <dbReference type="Proteomes" id="UP001596201"/>
    </source>
</evidence>
<sequence length="403" mass="42834">MHRRAFLATAGLGGLVGIAGCAGSGPAGSGDTGGSGGGSGTPRQSATATDGSPASVPPPERFRNVELPVPEDELNRGASEDGIPAIVDPVFADDWSAVDDSLSDDSRVIGVVRDGDARAYPLAVLNWHEIVNDSFDLPVLVTYCPLCGSGVVADRRIDGHPAVFGVSGLLWNSDLVMYDSVTDSLWSQLLGTAIRGPATGTELTLLPATMATWGEWRAEYPETRVLLPPPESNTVRGRRQARDYDRDPYAGYDRSARIGIGYNDFSDDRLDPKASVIGVYADGVARAYPREAVWEAGVVNDTVGDLPVVVSASVNGSLVAYDRRVAGETQSFERDPATATGDGTGDRTASAVLRAGDSTWGLLTGEGRAGPLADTRLRRANDRSQLFWFAWADFHPETEIWRP</sequence>
<protein>
    <submittedName>
        <fullName evidence="2">DUF3179 domain-containing protein</fullName>
    </submittedName>
</protein>
<evidence type="ECO:0000313" key="2">
    <source>
        <dbReference type="EMBL" id="MFC5366550.1"/>
    </source>
</evidence>
<reference evidence="2 3" key="1">
    <citation type="journal article" date="2019" name="Int. J. Syst. Evol. Microbiol.">
        <title>The Global Catalogue of Microorganisms (GCM) 10K type strain sequencing project: providing services to taxonomists for standard genome sequencing and annotation.</title>
        <authorList>
            <consortium name="The Broad Institute Genomics Platform"/>
            <consortium name="The Broad Institute Genome Sequencing Center for Infectious Disease"/>
            <person name="Wu L."/>
            <person name="Ma J."/>
        </authorList>
    </citation>
    <scope>NUCLEOTIDE SEQUENCE [LARGE SCALE GENOMIC DNA]</scope>
    <source>
        <strain evidence="2 3">CGMCC 1.12237</strain>
    </source>
</reference>
<dbReference type="Proteomes" id="UP001596201">
    <property type="component" value="Unassembled WGS sequence"/>
</dbReference>
<feature type="compositionally biased region" description="Polar residues" evidence="1">
    <location>
        <begin position="43"/>
        <end position="52"/>
    </location>
</feature>
<dbReference type="RefSeq" id="WP_227228106.1">
    <property type="nucleotide sequence ID" value="NZ_JAJCVJ010000001.1"/>
</dbReference>
<dbReference type="InterPro" id="IPR021516">
    <property type="entry name" value="DUF3179"/>
</dbReference>